<dbReference type="AlphaFoldDB" id="A0A061QX33"/>
<proteinExistence type="predicted"/>
<sequence>GMPSKQKKASKSSAIGQSCPATISADQILSFLVSNLNKDREAMIKIVGLEDPRYWSGQFSKPFTRVTGEFCNLFVAELNGKLFPFWFGDDRALVTRGDLACLVDNPPSCKNPLLFSGFWNSRENPKTLQEVYLKFSSNNLTLFSDLTKYVTEGIERVVGESQGPRWKCCCLLKTEHFYARGENNGKQKPLKFPDNACTNIQVAVSFLQIIRSDSQHYQTIAVPCAFPGCDKGKVIDNDAEWHDSTRCVLSLINGRCKNRDSRYHVDCMSPAELLDDLEWEYLLVCQRCQQGVYGAEVELNEQGFRAVAMLAREDCVSSSEELQDVKGPQRAVLVSESSDLLKDGCVVIWDNGSPSIIPYSAVFSLQGGHLVGVEEWARLLEASETMQRASLIGRRGLRLKKVTEG</sequence>
<reference evidence="1" key="1">
    <citation type="submission" date="2014-05" db="EMBL/GenBank/DDBJ databases">
        <title>The transcriptome of the halophilic microalga Tetraselmis sp. GSL018 isolated from the Great Salt Lake, Utah.</title>
        <authorList>
            <person name="Jinkerson R.E."/>
            <person name="D'Adamo S."/>
            <person name="Posewitz M.C."/>
        </authorList>
    </citation>
    <scope>NUCLEOTIDE SEQUENCE</scope>
    <source>
        <strain evidence="1">GSL018</strain>
    </source>
</reference>
<protein>
    <submittedName>
        <fullName evidence="1">Uncharacterized protein</fullName>
    </submittedName>
</protein>
<gene>
    <name evidence="1" type="ORF">TSPGSL018_22091</name>
</gene>
<organism evidence="1">
    <name type="scientific">Tetraselmis sp. GSL018</name>
    <dbReference type="NCBI Taxonomy" id="582737"/>
    <lineage>
        <taxon>Eukaryota</taxon>
        <taxon>Viridiplantae</taxon>
        <taxon>Chlorophyta</taxon>
        <taxon>core chlorophytes</taxon>
        <taxon>Chlorodendrophyceae</taxon>
        <taxon>Chlorodendrales</taxon>
        <taxon>Chlorodendraceae</taxon>
        <taxon>Tetraselmis</taxon>
    </lineage>
</organism>
<feature type="non-terminal residue" evidence="1">
    <location>
        <position position="1"/>
    </location>
</feature>
<dbReference type="EMBL" id="GBEZ01024066">
    <property type="protein sequence ID" value="JAC62881.1"/>
    <property type="molecule type" value="Transcribed_RNA"/>
</dbReference>
<name>A0A061QX33_9CHLO</name>
<evidence type="ECO:0000313" key="1">
    <source>
        <dbReference type="EMBL" id="JAC62881.1"/>
    </source>
</evidence>
<accession>A0A061QX33</accession>